<dbReference type="STRING" id="1890364.A0A2P6N9P8"/>
<accession>A0A2P6N9P8</accession>
<dbReference type="GO" id="GO:0005737">
    <property type="term" value="C:cytoplasm"/>
    <property type="evidence" value="ECO:0007669"/>
    <property type="project" value="TreeGrafter"/>
</dbReference>
<protein>
    <recommendedName>
        <fullName evidence="4">Cell division cycle protein 123</fullName>
    </recommendedName>
</protein>
<dbReference type="InterPro" id="IPR009772">
    <property type="entry name" value="CDC123"/>
</dbReference>
<dbReference type="EMBL" id="MDYQ01000141">
    <property type="protein sequence ID" value="PRP80688.1"/>
    <property type="molecule type" value="Genomic_DNA"/>
</dbReference>
<evidence type="ECO:0000256" key="1">
    <source>
        <dbReference type="ARBA" id="ARBA00011047"/>
    </source>
</evidence>
<comment type="similarity">
    <text evidence="1">Belongs to the CDC123 family.</text>
</comment>
<dbReference type="Proteomes" id="UP000241769">
    <property type="component" value="Unassembled WGS sequence"/>
</dbReference>
<sequence>MAADSDHEYQQLRAEIQKKLIDTDFEQWFPLVDPEDTAPTLFYPITREIAETILNANRSLGSTSLEADRIADLTPLNDYEAKLFAMVAGGLQKKIDVFGPSFIKTSSMSPKDVVLLLPSFKTNYSNNYRTEREKRGWNDMNKNEQNQTKLLAFMDACTLCLQFSNAKEALRAFVLSQRTAEGMERALTHEEYGNFIIRKWMPAPLDSEFRLFVHDNVLRGASQYIDSYFSKRIFHHRDHVAAAITKFFHDKLGPRLHSTFYHYAVDICIPDLSSYITDTDLIVPVDQWELKVIEVNPWFESTGMCLFSGRAEEELEEKEGRQFPIVKVQDKLVSLGFMSKDWREAMYRVEAEVEAETK</sequence>
<comment type="caution">
    <text evidence="2">The sequence shown here is derived from an EMBL/GenBank/DDBJ whole genome shotgun (WGS) entry which is preliminary data.</text>
</comment>
<evidence type="ECO:0008006" key="4">
    <source>
        <dbReference type="Google" id="ProtNLM"/>
    </source>
</evidence>
<gene>
    <name evidence="2" type="ORF">PROFUN_11647</name>
</gene>
<dbReference type="PANTHER" id="PTHR15323">
    <property type="entry name" value="D123 PROTEIN"/>
    <property type="match status" value="1"/>
</dbReference>
<evidence type="ECO:0000313" key="3">
    <source>
        <dbReference type="Proteomes" id="UP000241769"/>
    </source>
</evidence>
<proteinExistence type="inferred from homology"/>
<dbReference type="AlphaFoldDB" id="A0A2P6N9P8"/>
<dbReference type="PANTHER" id="PTHR15323:SF6">
    <property type="entry name" value="CELL DIVISION CYCLE PROTEIN 123 HOMOLOG"/>
    <property type="match status" value="1"/>
</dbReference>
<name>A0A2P6N9P8_9EUKA</name>
<evidence type="ECO:0000313" key="2">
    <source>
        <dbReference type="EMBL" id="PRP80688.1"/>
    </source>
</evidence>
<organism evidence="2 3">
    <name type="scientific">Planoprotostelium fungivorum</name>
    <dbReference type="NCBI Taxonomy" id="1890364"/>
    <lineage>
        <taxon>Eukaryota</taxon>
        <taxon>Amoebozoa</taxon>
        <taxon>Evosea</taxon>
        <taxon>Variosea</taxon>
        <taxon>Cavosteliida</taxon>
        <taxon>Cavosteliaceae</taxon>
        <taxon>Planoprotostelium</taxon>
    </lineage>
</organism>
<keyword evidence="3" id="KW-1185">Reference proteome</keyword>
<dbReference type="OrthoDB" id="360540at2759"/>
<dbReference type="InParanoid" id="A0A2P6N9P8"/>
<dbReference type="Pfam" id="PF07065">
    <property type="entry name" value="D123"/>
    <property type="match status" value="1"/>
</dbReference>
<reference evidence="2 3" key="1">
    <citation type="journal article" date="2018" name="Genome Biol. Evol.">
        <title>Multiple Roots of Fruiting Body Formation in Amoebozoa.</title>
        <authorList>
            <person name="Hillmann F."/>
            <person name="Forbes G."/>
            <person name="Novohradska S."/>
            <person name="Ferling I."/>
            <person name="Riege K."/>
            <person name="Groth M."/>
            <person name="Westermann M."/>
            <person name="Marz M."/>
            <person name="Spaller T."/>
            <person name="Winckler T."/>
            <person name="Schaap P."/>
            <person name="Glockner G."/>
        </authorList>
    </citation>
    <scope>NUCLEOTIDE SEQUENCE [LARGE SCALE GENOMIC DNA]</scope>
    <source>
        <strain evidence="2 3">Jena</strain>
    </source>
</reference>